<organism evidence="15 16">
    <name type="scientific">Morella rubra</name>
    <name type="common">Chinese bayberry</name>
    <dbReference type="NCBI Taxonomy" id="262757"/>
    <lineage>
        <taxon>Eukaryota</taxon>
        <taxon>Viridiplantae</taxon>
        <taxon>Streptophyta</taxon>
        <taxon>Embryophyta</taxon>
        <taxon>Tracheophyta</taxon>
        <taxon>Spermatophyta</taxon>
        <taxon>Magnoliopsida</taxon>
        <taxon>eudicotyledons</taxon>
        <taxon>Gunneridae</taxon>
        <taxon>Pentapetalae</taxon>
        <taxon>rosids</taxon>
        <taxon>fabids</taxon>
        <taxon>Fagales</taxon>
        <taxon>Myricaceae</taxon>
        <taxon>Morella</taxon>
    </lineage>
</organism>
<protein>
    <recommendedName>
        <fullName evidence="14">Protein kinase domain-containing protein</fullName>
    </recommendedName>
</protein>
<evidence type="ECO:0000256" key="13">
    <source>
        <dbReference type="SAM" id="SignalP"/>
    </source>
</evidence>
<evidence type="ECO:0000256" key="1">
    <source>
        <dbReference type="ARBA" id="ARBA00004479"/>
    </source>
</evidence>
<dbReference type="InterPro" id="IPR045874">
    <property type="entry name" value="LRK10/LRL21-25-like"/>
</dbReference>
<feature type="chain" id="PRO_5025415108" description="Protein kinase domain-containing protein" evidence="13">
    <location>
        <begin position="26"/>
        <end position="766"/>
    </location>
</feature>
<evidence type="ECO:0000256" key="10">
    <source>
        <dbReference type="ARBA" id="ARBA00023136"/>
    </source>
</evidence>
<name>A0A6A1ULE5_9ROSI</name>
<proteinExistence type="predicted"/>
<gene>
    <name evidence="15" type="ORF">CJ030_MR0G006767</name>
</gene>
<feature type="signal peptide" evidence="13">
    <location>
        <begin position="1"/>
        <end position="25"/>
    </location>
</feature>
<dbReference type="GO" id="GO:0005524">
    <property type="term" value="F:ATP binding"/>
    <property type="evidence" value="ECO:0007669"/>
    <property type="project" value="UniProtKB-KW"/>
</dbReference>
<keyword evidence="9" id="KW-1133">Transmembrane helix</keyword>
<keyword evidence="11" id="KW-0325">Glycoprotein</keyword>
<dbReference type="SMART" id="SM00220">
    <property type="entry name" value="S_TKc"/>
    <property type="match status" value="1"/>
</dbReference>
<dbReference type="PROSITE" id="PS00108">
    <property type="entry name" value="PROTEIN_KINASE_ST"/>
    <property type="match status" value="1"/>
</dbReference>
<evidence type="ECO:0000313" key="16">
    <source>
        <dbReference type="Proteomes" id="UP000516437"/>
    </source>
</evidence>
<evidence type="ECO:0000256" key="2">
    <source>
        <dbReference type="ARBA" id="ARBA00022527"/>
    </source>
</evidence>
<keyword evidence="4" id="KW-0812">Transmembrane</keyword>
<dbReference type="EMBL" id="RXIC02000141">
    <property type="protein sequence ID" value="KAB1200627.1"/>
    <property type="molecule type" value="Genomic_DNA"/>
</dbReference>
<dbReference type="InterPro" id="IPR025287">
    <property type="entry name" value="WAK_GUB"/>
</dbReference>
<keyword evidence="8" id="KW-0067">ATP-binding</keyword>
<sequence length="766" mass="86184">MARGVLFPEVLKALVVLALVHQTYTVEDPRHCAPSCGSIRNISYPFRLTSDPADCGDRRYSLSCESNQTVLYLYAGRYYVQEINYSNYTIRIVDAGVMKDNHSFIPRYFLDRNNFSSGDPYHPLFRISPFNSLILPGNVVFVKCEKPVNSSEYLDISTCFKDGVDSSNSSSSPSKRYRYVLFLEPAVGDIEDSCQGEQMSLTSRKDPYEDPEKVSCTDVHDGLEYGFLLSWLRVKCGNSCGRRDTCYLDGANNIRCYTRNRFLDRLYDVYFGTRFTDEMLQALVYNKDPPIGLLAIMVINAGQYAAAKAALGAPFVIAFLIHKWRRRHLSMYNDIEEFLESHNDLMPIRRYGTVFKGTLRSGRLVAIKVLGKSKGSGQDFISEVATIGRIHHVNVVQLIGFCVEGSKTALVYEFMPKGSLNKYIFLQEGSVSLSYKVMHDIALGVARGIEYLHQGCDMQILHFDIKPHNILLDENFTPKVSDFGLAKLYTLEQSSVSLTAVRGTLGYMAPELFYRNIGGVSYKADVYSFGMLLLEMASRRKNFSELENHSSQVYFPTWIYNQLHNGKDIVIQDATQEEKEIVKKMIIVALWCIQMKPSDRPSMNKVVEMLEGEVEHLQMPLKPFLSSLDQGPTEDIEDSTSETYSSIQSSSEGAVWPPLFHHHPAEDLDSPCEGWLSLPRRGGSEPPRNSSFKVAARHPSTREDEGWLTATPRPAQGPPLLKKRVAASHPWEACSPHPPRLWGGSPKQELRGGSLPPLCGSKSHPA</sequence>
<dbReference type="PROSITE" id="PS50011">
    <property type="entry name" value="PROTEIN_KINASE_DOM"/>
    <property type="match status" value="1"/>
</dbReference>
<dbReference type="PANTHER" id="PTHR27009">
    <property type="entry name" value="RUST RESISTANCE KINASE LR10-RELATED"/>
    <property type="match status" value="1"/>
</dbReference>
<evidence type="ECO:0000313" key="15">
    <source>
        <dbReference type="EMBL" id="KAB1200627.1"/>
    </source>
</evidence>
<dbReference type="Pfam" id="PF00069">
    <property type="entry name" value="Pkinase"/>
    <property type="match status" value="1"/>
</dbReference>
<keyword evidence="5 13" id="KW-0732">Signal</keyword>
<keyword evidence="7" id="KW-0418">Kinase</keyword>
<keyword evidence="6" id="KW-0547">Nucleotide-binding</keyword>
<evidence type="ECO:0000256" key="9">
    <source>
        <dbReference type="ARBA" id="ARBA00022989"/>
    </source>
</evidence>
<evidence type="ECO:0000256" key="12">
    <source>
        <dbReference type="SAM" id="MobiDB-lite"/>
    </source>
</evidence>
<dbReference type="AlphaFoldDB" id="A0A6A1ULE5"/>
<dbReference type="GO" id="GO:0004674">
    <property type="term" value="F:protein serine/threonine kinase activity"/>
    <property type="evidence" value="ECO:0007669"/>
    <property type="project" value="UniProtKB-KW"/>
</dbReference>
<dbReference type="Gene3D" id="1.10.510.10">
    <property type="entry name" value="Transferase(Phosphotransferase) domain 1"/>
    <property type="match status" value="1"/>
</dbReference>
<dbReference type="Proteomes" id="UP000516437">
    <property type="component" value="Unassembled WGS sequence"/>
</dbReference>
<feature type="domain" description="Protein kinase" evidence="14">
    <location>
        <begin position="340"/>
        <end position="625"/>
    </location>
</feature>
<comment type="caution">
    <text evidence="15">The sequence shown here is derived from an EMBL/GenBank/DDBJ whole genome shotgun (WGS) entry which is preliminary data.</text>
</comment>
<keyword evidence="3" id="KW-0808">Transferase</keyword>
<dbReference type="GO" id="GO:0016020">
    <property type="term" value="C:membrane"/>
    <property type="evidence" value="ECO:0007669"/>
    <property type="project" value="UniProtKB-SubCell"/>
</dbReference>
<evidence type="ECO:0000256" key="4">
    <source>
        <dbReference type="ARBA" id="ARBA00022692"/>
    </source>
</evidence>
<dbReference type="OrthoDB" id="544400at2759"/>
<dbReference type="Pfam" id="PF13947">
    <property type="entry name" value="GUB_WAK_bind"/>
    <property type="match status" value="1"/>
</dbReference>
<evidence type="ECO:0000259" key="14">
    <source>
        <dbReference type="PROSITE" id="PS50011"/>
    </source>
</evidence>
<dbReference type="InterPro" id="IPR008271">
    <property type="entry name" value="Ser/Thr_kinase_AS"/>
</dbReference>
<evidence type="ECO:0000256" key="7">
    <source>
        <dbReference type="ARBA" id="ARBA00022777"/>
    </source>
</evidence>
<dbReference type="InterPro" id="IPR000719">
    <property type="entry name" value="Prot_kinase_dom"/>
</dbReference>
<dbReference type="SUPFAM" id="SSF56112">
    <property type="entry name" value="Protein kinase-like (PK-like)"/>
    <property type="match status" value="1"/>
</dbReference>
<keyword evidence="16" id="KW-1185">Reference proteome</keyword>
<dbReference type="Gene3D" id="3.30.200.20">
    <property type="entry name" value="Phosphorylase Kinase, domain 1"/>
    <property type="match status" value="1"/>
</dbReference>
<dbReference type="FunFam" id="1.10.510.10:FF:000590">
    <property type="entry name" value="PR5-like receptor kinase"/>
    <property type="match status" value="1"/>
</dbReference>
<dbReference type="GO" id="GO:0030247">
    <property type="term" value="F:polysaccharide binding"/>
    <property type="evidence" value="ECO:0007669"/>
    <property type="project" value="InterPro"/>
</dbReference>
<reference evidence="15 16" key="1">
    <citation type="journal article" date="2019" name="Plant Biotechnol. J.">
        <title>The red bayberry genome and genetic basis of sex determination.</title>
        <authorList>
            <person name="Jia H.M."/>
            <person name="Jia H.J."/>
            <person name="Cai Q.L."/>
            <person name="Wang Y."/>
            <person name="Zhao H.B."/>
            <person name="Yang W.F."/>
            <person name="Wang G.Y."/>
            <person name="Li Y.H."/>
            <person name="Zhan D.L."/>
            <person name="Shen Y.T."/>
            <person name="Niu Q.F."/>
            <person name="Chang L."/>
            <person name="Qiu J."/>
            <person name="Zhao L."/>
            <person name="Xie H.B."/>
            <person name="Fu W.Y."/>
            <person name="Jin J."/>
            <person name="Li X.W."/>
            <person name="Jiao Y."/>
            <person name="Zhou C.C."/>
            <person name="Tu T."/>
            <person name="Chai C.Y."/>
            <person name="Gao J.L."/>
            <person name="Fan L.J."/>
            <person name="van de Weg E."/>
            <person name="Wang J.Y."/>
            <person name="Gao Z.S."/>
        </authorList>
    </citation>
    <scope>NUCLEOTIDE SEQUENCE [LARGE SCALE GENOMIC DNA]</scope>
    <source>
        <tissue evidence="15">Leaves</tissue>
    </source>
</reference>
<evidence type="ECO:0000256" key="5">
    <source>
        <dbReference type="ARBA" id="ARBA00022729"/>
    </source>
</evidence>
<evidence type="ECO:0000256" key="6">
    <source>
        <dbReference type="ARBA" id="ARBA00022741"/>
    </source>
</evidence>
<keyword evidence="2" id="KW-0723">Serine/threonine-protein kinase</keyword>
<comment type="subcellular location">
    <subcellularLocation>
        <location evidence="1">Membrane</location>
        <topology evidence="1">Single-pass type I membrane protein</topology>
    </subcellularLocation>
</comment>
<evidence type="ECO:0000256" key="11">
    <source>
        <dbReference type="ARBA" id="ARBA00023180"/>
    </source>
</evidence>
<evidence type="ECO:0000256" key="3">
    <source>
        <dbReference type="ARBA" id="ARBA00022679"/>
    </source>
</evidence>
<keyword evidence="10" id="KW-0472">Membrane</keyword>
<feature type="region of interest" description="Disordered" evidence="12">
    <location>
        <begin position="624"/>
        <end position="648"/>
    </location>
</feature>
<evidence type="ECO:0000256" key="8">
    <source>
        <dbReference type="ARBA" id="ARBA00022840"/>
    </source>
</evidence>
<accession>A0A6A1ULE5</accession>
<dbReference type="InterPro" id="IPR011009">
    <property type="entry name" value="Kinase-like_dom_sf"/>
</dbReference>
<feature type="region of interest" description="Disordered" evidence="12">
    <location>
        <begin position="674"/>
        <end position="766"/>
    </location>
</feature>